<sequence>MSDQIQMATTIINQIITMQPADNQRKILSDLFSRFGWPDKEEYRIMTDQEVADRFGVTVRTVQDWLLSGELRGFKEARKWYSRTDWVREFENAKSNDPRIKAILPRTRNYRPGEVSSK</sequence>
<proteinExistence type="predicted"/>
<gene>
    <name evidence="2" type="ORF">BK123_32385</name>
</gene>
<dbReference type="InterPro" id="IPR041657">
    <property type="entry name" value="HTH_17"/>
</dbReference>
<evidence type="ECO:0000259" key="1">
    <source>
        <dbReference type="Pfam" id="PF12728"/>
    </source>
</evidence>
<comment type="caution">
    <text evidence="2">The sequence shown here is derived from an EMBL/GenBank/DDBJ whole genome shotgun (WGS) entry which is preliminary data.</text>
</comment>
<dbReference type="Pfam" id="PF12728">
    <property type="entry name" value="HTH_17"/>
    <property type="match status" value="1"/>
</dbReference>
<evidence type="ECO:0000313" key="3">
    <source>
        <dbReference type="Proteomes" id="UP000187074"/>
    </source>
</evidence>
<dbReference type="AlphaFoldDB" id="A0A1R1ALS8"/>
<accession>A0A1R1ALS8</accession>
<dbReference type="STRING" id="1401.BK123_32385"/>
<dbReference type="EMBL" id="MRTF01000020">
    <property type="protein sequence ID" value="OME86502.1"/>
    <property type="molecule type" value="Genomic_DNA"/>
</dbReference>
<evidence type="ECO:0000313" key="2">
    <source>
        <dbReference type="EMBL" id="OME86502.1"/>
    </source>
</evidence>
<dbReference type="Proteomes" id="UP000187074">
    <property type="component" value="Unassembled WGS sequence"/>
</dbReference>
<name>A0A1R1ALS8_PAELA</name>
<protein>
    <recommendedName>
        <fullName evidence="1">Helix-turn-helix domain-containing protein</fullName>
    </recommendedName>
</protein>
<reference evidence="2 3" key="1">
    <citation type="submission" date="2016-11" db="EMBL/GenBank/DDBJ databases">
        <title>Paenibacillus species isolates.</title>
        <authorList>
            <person name="Beno S.M."/>
        </authorList>
    </citation>
    <scope>NUCLEOTIDE SEQUENCE [LARGE SCALE GENOMIC DNA]</scope>
    <source>
        <strain evidence="2 3">FSL F4-0100</strain>
    </source>
</reference>
<feature type="domain" description="Helix-turn-helix" evidence="1">
    <location>
        <begin position="46"/>
        <end position="81"/>
    </location>
</feature>
<organism evidence="2 3">
    <name type="scientific">Paenibacillus lautus</name>
    <name type="common">Bacillus lautus</name>
    <dbReference type="NCBI Taxonomy" id="1401"/>
    <lineage>
        <taxon>Bacteria</taxon>
        <taxon>Bacillati</taxon>
        <taxon>Bacillota</taxon>
        <taxon>Bacilli</taxon>
        <taxon>Bacillales</taxon>
        <taxon>Paenibacillaceae</taxon>
        <taxon>Paenibacillus</taxon>
    </lineage>
</organism>
<dbReference type="OrthoDB" id="515428at2"/>
<dbReference type="RefSeq" id="WP_076326407.1">
    <property type="nucleotide sequence ID" value="NZ_MRTF01000020.1"/>
</dbReference>